<evidence type="ECO:0000256" key="1">
    <source>
        <dbReference type="ARBA" id="ARBA00004123"/>
    </source>
</evidence>
<name>A0A9Q8SIE3_9PEZI</name>
<dbReference type="GO" id="GO:0003729">
    <property type="term" value="F:mRNA binding"/>
    <property type="evidence" value="ECO:0007669"/>
    <property type="project" value="TreeGrafter"/>
</dbReference>
<feature type="compositionally biased region" description="Basic and acidic residues" evidence="6">
    <location>
        <begin position="356"/>
        <end position="365"/>
    </location>
</feature>
<reference evidence="8" key="1">
    <citation type="journal article" date="2021" name="Mol. Plant Microbe Interact.">
        <title>Complete Genome Sequence of the Plant-Pathogenic Fungus Colletotrichum lupini.</title>
        <authorList>
            <person name="Baroncelli R."/>
            <person name="Pensec F."/>
            <person name="Da Lio D."/>
            <person name="Boufleur T."/>
            <person name="Vicente I."/>
            <person name="Sarrocco S."/>
            <person name="Picot A."/>
            <person name="Baraldi E."/>
            <person name="Sukno S."/>
            <person name="Thon M."/>
            <person name="Le Floch G."/>
        </authorList>
    </citation>
    <scope>NUCLEOTIDE SEQUENCE</scope>
    <source>
        <strain evidence="8">IMI 504893</strain>
    </source>
</reference>
<dbReference type="PANTHER" id="PTHR13952">
    <property type="entry name" value="U1 SMALL NUCLEAR RIBONUCLEOPROTEIN 70 KD"/>
    <property type="match status" value="1"/>
</dbReference>
<organism evidence="8 9">
    <name type="scientific">Colletotrichum lupini</name>
    <dbReference type="NCBI Taxonomy" id="145971"/>
    <lineage>
        <taxon>Eukaryota</taxon>
        <taxon>Fungi</taxon>
        <taxon>Dikarya</taxon>
        <taxon>Ascomycota</taxon>
        <taxon>Pezizomycotina</taxon>
        <taxon>Sordariomycetes</taxon>
        <taxon>Hypocreomycetidae</taxon>
        <taxon>Glomerellales</taxon>
        <taxon>Glomerellaceae</taxon>
        <taxon>Colletotrichum</taxon>
        <taxon>Colletotrichum acutatum species complex</taxon>
    </lineage>
</organism>
<dbReference type="EMBL" id="CP019474">
    <property type="protein sequence ID" value="UQC77713.1"/>
    <property type="molecule type" value="Genomic_DNA"/>
</dbReference>
<dbReference type="InterPro" id="IPR012677">
    <property type="entry name" value="Nucleotide-bd_a/b_plait_sf"/>
</dbReference>
<feature type="domain" description="RRM" evidence="7">
    <location>
        <begin position="102"/>
        <end position="233"/>
    </location>
</feature>
<feature type="compositionally biased region" description="Gly residues" evidence="6">
    <location>
        <begin position="285"/>
        <end position="321"/>
    </location>
</feature>
<dbReference type="KEGG" id="clup:CLUP02_03184"/>
<dbReference type="InterPro" id="IPR022023">
    <property type="entry name" value="U1snRNP70_N"/>
</dbReference>
<dbReference type="GO" id="GO:0071011">
    <property type="term" value="C:precatalytic spliceosome"/>
    <property type="evidence" value="ECO:0007669"/>
    <property type="project" value="TreeGrafter"/>
</dbReference>
<dbReference type="GO" id="GO:0000398">
    <property type="term" value="P:mRNA splicing, via spliceosome"/>
    <property type="evidence" value="ECO:0007669"/>
    <property type="project" value="TreeGrafter"/>
</dbReference>
<evidence type="ECO:0000259" key="7">
    <source>
        <dbReference type="PROSITE" id="PS50102"/>
    </source>
</evidence>
<comment type="subcellular location">
    <subcellularLocation>
        <location evidence="1">Nucleus</location>
    </subcellularLocation>
</comment>
<feature type="compositionally biased region" description="Basic and acidic residues" evidence="6">
    <location>
        <begin position="398"/>
        <end position="460"/>
    </location>
</feature>
<keyword evidence="2 5" id="KW-0694">RNA-binding</keyword>
<feature type="compositionally biased region" description="Gly residues" evidence="6">
    <location>
        <begin position="366"/>
        <end position="375"/>
    </location>
</feature>
<feature type="region of interest" description="Disordered" evidence="6">
    <location>
        <begin position="285"/>
        <end position="460"/>
    </location>
</feature>
<dbReference type="Proteomes" id="UP000830671">
    <property type="component" value="Chromosome 2"/>
</dbReference>
<dbReference type="RefSeq" id="XP_049139352.1">
    <property type="nucleotide sequence ID" value="XM_049282209.1"/>
</dbReference>
<dbReference type="Pfam" id="PF00076">
    <property type="entry name" value="RRM_1"/>
    <property type="match status" value="1"/>
</dbReference>
<protein>
    <submittedName>
        <fullName evidence="8">U1 small nuclear ribonucleoprotein</fullName>
    </submittedName>
</protein>
<feature type="compositionally biased region" description="Basic and acidic residues" evidence="6">
    <location>
        <begin position="337"/>
        <end position="346"/>
    </location>
</feature>
<dbReference type="InterPro" id="IPR035979">
    <property type="entry name" value="RBD_domain_sf"/>
</dbReference>
<dbReference type="PROSITE" id="PS50102">
    <property type="entry name" value="RRM"/>
    <property type="match status" value="1"/>
</dbReference>
<dbReference type="Gene3D" id="3.30.70.330">
    <property type="match status" value="1"/>
</dbReference>
<evidence type="ECO:0000313" key="9">
    <source>
        <dbReference type="Proteomes" id="UP000830671"/>
    </source>
</evidence>
<dbReference type="SUPFAM" id="SSF54928">
    <property type="entry name" value="RNA-binding domain, RBD"/>
    <property type="match status" value="2"/>
</dbReference>
<keyword evidence="3" id="KW-0539">Nucleus</keyword>
<keyword evidence="4 8" id="KW-0687">Ribonucleoprotein</keyword>
<accession>A0A9Q8SIE3</accession>
<evidence type="ECO:0000256" key="4">
    <source>
        <dbReference type="ARBA" id="ARBA00023274"/>
    </source>
</evidence>
<sequence>MTDKLPPNLLALFAPRPPLRWVAPPDHAPEARRTLPVSGLAEFLPALQQYKEEDDYKPTESWLQMRDRKKLEKQAAVEKLKTEGPKDFKPHEDPNIRGDAFKTLIVARLSYEANEQDLEREFGRFGPIERIRIITDTHAHERPKKKKKPHRGYAFVVFEREKDMRGNTAEPTPSDKTRLVCQSFPFRRAALKLAHVLHFTPRSVALKLALAALDACDGIRIKDRRIKVDVERGRTVKGWVPRRFGGGLGGRGYTKALPARPMGGGPGGNFGGGFRGGFRGGFEGGRGRGGFRGGGGGFGGRGGFRGGGDFGSRGGDRGPNGYGAPRDAPSGPGRGFGGDRGDRGDRSFSGGGYDRGGGRSYDDRSGGVGGGGGYRDGGRFGDRDRDGGRRTGSNMEPIRPRGEGGYRDRGDRGDRGDREDRDRGRDRDRDYDRPREDDSRKRGYEGGGYEDPRKLRQGFKREFRVPPYSDQRELGQSSDASLGQVYAITRQASSVHNKSSHEPPTSKELIQHLVEGKPRHVHTQPAQATTAVTRNSDNGSMLQVRSEVRDSVPTDLELSEGGFVPGNNQKGWGKSTYVVSVLQLPIIRLLELYPVVAESAYHRPIIPMHQTLSDERCPKKRTTHGIFQSQPGLLLANLNGKEQSNLSAIDYNG</sequence>
<dbReference type="SMART" id="SM00360">
    <property type="entry name" value="RRM"/>
    <property type="match status" value="1"/>
</dbReference>
<evidence type="ECO:0000313" key="8">
    <source>
        <dbReference type="EMBL" id="UQC77713.1"/>
    </source>
</evidence>
<gene>
    <name evidence="8" type="ORF">CLUP02_03184</name>
</gene>
<evidence type="ECO:0000256" key="3">
    <source>
        <dbReference type="ARBA" id="ARBA00023242"/>
    </source>
</evidence>
<proteinExistence type="predicted"/>
<dbReference type="AlphaFoldDB" id="A0A9Q8SIE3"/>
<dbReference type="GO" id="GO:0071004">
    <property type="term" value="C:U2-type prespliceosome"/>
    <property type="evidence" value="ECO:0007669"/>
    <property type="project" value="TreeGrafter"/>
</dbReference>
<dbReference type="GO" id="GO:0030619">
    <property type="term" value="F:U1 snRNA binding"/>
    <property type="evidence" value="ECO:0007669"/>
    <property type="project" value="TreeGrafter"/>
</dbReference>
<dbReference type="PANTHER" id="PTHR13952:SF5">
    <property type="entry name" value="U1 SMALL NUCLEAR RIBONUCLEOPROTEIN 70 KDA"/>
    <property type="match status" value="1"/>
</dbReference>
<dbReference type="GO" id="GO:0005685">
    <property type="term" value="C:U1 snRNP"/>
    <property type="evidence" value="ECO:0007669"/>
    <property type="project" value="TreeGrafter"/>
</dbReference>
<evidence type="ECO:0000256" key="6">
    <source>
        <dbReference type="SAM" id="MobiDB-lite"/>
    </source>
</evidence>
<dbReference type="GeneID" id="73337219"/>
<keyword evidence="9" id="KW-1185">Reference proteome</keyword>
<evidence type="ECO:0000256" key="5">
    <source>
        <dbReference type="PROSITE-ProRule" id="PRU00176"/>
    </source>
</evidence>
<feature type="compositionally biased region" description="Basic and acidic residues" evidence="6">
    <location>
        <begin position="376"/>
        <end position="389"/>
    </location>
</feature>
<dbReference type="Pfam" id="PF12220">
    <property type="entry name" value="U1snRNP70_N"/>
    <property type="match status" value="1"/>
</dbReference>
<evidence type="ECO:0000256" key="2">
    <source>
        <dbReference type="ARBA" id="ARBA00022884"/>
    </source>
</evidence>
<dbReference type="InterPro" id="IPR051183">
    <property type="entry name" value="U1_U11-U12_snRNP_70-35kDa"/>
</dbReference>
<dbReference type="InterPro" id="IPR000504">
    <property type="entry name" value="RRM_dom"/>
</dbReference>